<proteinExistence type="predicted"/>
<dbReference type="eggNOG" id="ENOG502SY80">
    <property type="taxonomic scope" value="Eukaryota"/>
</dbReference>
<dbReference type="AlphaFoldDB" id="A0A0C4E6I7"/>
<keyword evidence="4" id="KW-1185">Reference proteome</keyword>
<evidence type="ECO:0000313" key="3">
    <source>
        <dbReference type="EnsemblFungi" id="MAPG_08125T0"/>
    </source>
</evidence>
<accession>A0A0C4E6I7</accession>
<name>A0A0C4E6I7_MAGP6</name>
<dbReference type="STRING" id="644358.A0A0C4E6I7"/>
<dbReference type="EMBL" id="GL876972">
    <property type="protein sequence ID" value="KLU89151.1"/>
    <property type="molecule type" value="Genomic_DNA"/>
</dbReference>
<dbReference type="VEuPathDB" id="FungiDB:MAPG_08125"/>
<evidence type="ECO:0000313" key="4">
    <source>
        <dbReference type="Proteomes" id="UP000011715"/>
    </source>
</evidence>
<organism evidence="3 4">
    <name type="scientific">Magnaporthiopsis poae (strain ATCC 64411 / 73-15)</name>
    <name type="common">Kentucky bluegrass fungus</name>
    <name type="synonym">Magnaporthe poae</name>
    <dbReference type="NCBI Taxonomy" id="644358"/>
    <lineage>
        <taxon>Eukaryota</taxon>
        <taxon>Fungi</taxon>
        <taxon>Dikarya</taxon>
        <taxon>Ascomycota</taxon>
        <taxon>Pezizomycotina</taxon>
        <taxon>Sordariomycetes</taxon>
        <taxon>Sordariomycetidae</taxon>
        <taxon>Magnaporthales</taxon>
        <taxon>Magnaporthaceae</taxon>
        <taxon>Magnaporthiopsis</taxon>
    </lineage>
</organism>
<feature type="region of interest" description="Disordered" evidence="1">
    <location>
        <begin position="1"/>
        <end position="92"/>
    </location>
</feature>
<dbReference type="Proteomes" id="UP000011715">
    <property type="component" value="Unassembled WGS sequence"/>
</dbReference>
<dbReference type="OrthoDB" id="4776522at2759"/>
<sequence length="534" mass="57136">MAALSSPDEDDGSMTRHRADALEPPQAGDMAVNSTHLSVPARPLPTPPVGQHSGPTATPSRPPPPPHPSQSIPHPGLTASSSGRSRVAPRRSHECTHPILVRMYSRHHTCECCSRLPPEGYVFRCAHDRELILADLIRHNEHFPFDQLGRQLAGLVGPIKRGAELRAAGATRDSVLEEMTAAEAASYTEAQIEELAAQRKHALRTAKEDTFRALFPRSTAVLRARIEAVVDAALGEAPWVPQEEDECQLMVCRQCRPYYSERCFLSLGGIANGDVPPTAALGFGFHVHDRRPIVDAAIARRLGLRGVSKAHTTQEQRDIDHCRGLSAPPPFDLMELIQAHLGGADDLQQPMNKTKSPTPSLDGSGKTQPRSVVKASNSGTENTPASPSCIHLFRCAAAGSPNSTPPHLSDNGDELACVPTQLCHSGRLLPSNQESFDRACRTPLPRPDQKELVVLVVDPKDLPAAVAAADSGVVDPVGPPPWPGHEFMPKTPMEQQVDVDGVFGPGPLSVPGGLAVTEEGIEMGIADVATTNVG</sequence>
<gene>
    <name evidence="2" type="ORF">MAPG_08125</name>
</gene>
<feature type="compositionally biased region" description="Polar residues" evidence="1">
    <location>
        <begin position="349"/>
        <end position="385"/>
    </location>
</feature>
<reference evidence="2" key="3">
    <citation type="submission" date="2011-03" db="EMBL/GenBank/DDBJ databases">
        <title>Annotation of Magnaporthe poae ATCC 64411.</title>
        <authorList>
            <person name="Ma L.-J."/>
            <person name="Dead R."/>
            <person name="Young S.K."/>
            <person name="Zeng Q."/>
            <person name="Gargeya S."/>
            <person name="Fitzgerald M."/>
            <person name="Haas B."/>
            <person name="Abouelleil A."/>
            <person name="Alvarado L."/>
            <person name="Arachchi H.M."/>
            <person name="Berlin A."/>
            <person name="Brown A."/>
            <person name="Chapman S.B."/>
            <person name="Chen Z."/>
            <person name="Dunbar C."/>
            <person name="Freedman E."/>
            <person name="Gearin G."/>
            <person name="Gellesch M."/>
            <person name="Goldberg J."/>
            <person name="Griggs A."/>
            <person name="Gujja S."/>
            <person name="Heiman D."/>
            <person name="Howarth C."/>
            <person name="Larson L."/>
            <person name="Lui A."/>
            <person name="MacDonald P.J.P."/>
            <person name="Mehta T."/>
            <person name="Montmayeur A."/>
            <person name="Murphy C."/>
            <person name="Neiman D."/>
            <person name="Pearson M."/>
            <person name="Priest M."/>
            <person name="Roberts A."/>
            <person name="Saif S."/>
            <person name="Shea T."/>
            <person name="Shenoy N."/>
            <person name="Sisk P."/>
            <person name="Stolte C."/>
            <person name="Sykes S."/>
            <person name="Yandava C."/>
            <person name="Wortman J."/>
            <person name="Nusbaum C."/>
            <person name="Birren B."/>
        </authorList>
    </citation>
    <scope>NUCLEOTIDE SEQUENCE</scope>
    <source>
        <strain evidence="2">ATCC 64411</strain>
    </source>
</reference>
<evidence type="ECO:0000256" key="1">
    <source>
        <dbReference type="SAM" id="MobiDB-lite"/>
    </source>
</evidence>
<evidence type="ECO:0000313" key="2">
    <source>
        <dbReference type="EMBL" id="KLU89151.1"/>
    </source>
</evidence>
<feature type="region of interest" description="Disordered" evidence="1">
    <location>
        <begin position="345"/>
        <end position="385"/>
    </location>
</feature>
<reference evidence="3" key="4">
    <citation type="journal article" date="2015" name="G3 (Bethesda)">
        <title>Genome sequences of three phytopathogenic species of the Magnaporthaceae family of fungi.</title>
        <authorList>
            <person name="Okagaki L.H."/>
            <person name="Nunes C.C."/>
            <person name="Sailsbery J."/>
            <person name="Clay B."/>
            <person name="Brown D."/>
            <person name="John T."/>
            <person name="Oh Y."/>
            <person name="Young N."/>
            <person name="Fitzgerald M."/>
            <person name="Haas B.J."/>
            <person name="Zeng Q."/>
            <person name="Young S."/>
            <person name="Adiconis X."/>
            <person name="Fan L."/>
            <person name="Levin J.Z."/>
            <person name="Mitchell T.K."/>
            <person name="Okubara P.A."/>
            <person name="Farman M.L."/>
            <person name="Kohn L.M."/>
            <person name="Birren B."/>
            <person name="Ma L.-J."/>
            <person name="Dean R.A."/>
        </authorList>
    </citation>
    <scope>NUCLEOTIDE SEQUENCE</scope>
    <source>
        <strain evidence="3">ATCC 64411 / 73-15</strain>
    </source>
</reference>
<reference evidence="3" key="5">
    <citation type="submission" date="2015-06" db="UniProtKB">
        <authorList>
            <consortium name="EnsemblFungi"/>
        </authorList>
    </citation>
    <scope>IDENTIFICATION</scope>
    <source>
        <strain evidence="3">ATCC 64411</strain>
    </source>
</reference>
<dbReference type="EMBL" id="ADBL01001963">
    <property type="status" value="NOT_ANNOTATED_CDS"/>
    <property type="molecule type" value="Genomic_DNA"/>
</dbReference>
<protein>
    <submittedName>
        <fullName evidence="2 3">Uncharacterized protein</fullName>
    </submittedName>
</protein>
<reference evidence="2" key="1">
    <citation type="submission" date="2010-05" db="EMBL/GenBank/DDBJ databases">
        <title>The Genome Sequence of Magnaporthe poae strain ATCC 64411.</title>
        <authorList>
            <consortium name="The Broad Institute Genome Sequencing Platform"/>
            <consortium name="Broad Institute Genome Sequencing Center for Infectious Disease"/>
            <person name="Ma L.-J."/>
            <person name="Dead R."/>
            <person name="Young S."/>
            <person name="Zeng Q."/>
            <person name="Koehrsen M."/>
            <person name="Alvarado L."/>
            <person name="Berlin A."/>
            <person name="Chapman S.B."/>
            <person name="Chen Z."/>
            <person name="Freedman E."/>
            <person name="Gellesch M."/>
            <person name="Goldberg J."/>
            <person name="Griggs A."/>
            <person name="Gujja S."/>
            <person name="Heilman E.R."/>
            <person name="Heiman D."/>
            <person name="Hepburn T."/>
            <person name="Howarth C."/>
            <person name="Jen D."/>
            <person name="Larson L."/>
            <person name="Mehta T."/>
            <person name="Neiman D."/>
            <person name="Pearson M."/>
            <person name="Roberts A."/>
            <person name="Saif S."/>
            <person name="Shea T."/>
            <person name="Shenoy N."/>
            <person name="Sisk P."/>
            <person name="Stolte C."/>
            <person name="Sykes S."/>
            <person name="Walk T."/>
            <person name="White J."/>
            <person name="Yandava C."/>
            <person name="Haas B."/>
            <person name="Nusbaum C."/>
            <person name="Birren B."/>
        </authorList>
    </citation>
    <scope>NUCLEOTIDE SEQUENCE</scope>
    <source>
        <strain evidence="2">ATCC 64411</strain>
    </source>
</reference>
<dbReference type="EnsemblFungi" id="MAPG_08125T0">
    <property type="protein sequence ID" value="MAPG_08125T0"/>
    <property type="gene ID" value="MAPG_08125"/>
</dbReference>
<reference evidence="4" key="2">
    <citation type="submission" date="2010-05" db="EMBL/GenBank/DDBJ databases">
        <title>The genome sequence of Magnaporthe poae strain ATCC 64411.</title>
        <authorList>
            <person name="Ma L.-J."/>
            <person name="Dead R."/>
            <person name="Young S."/>
            <person name="Zeng Q."/>
            <person name="Koehrsen M."/>
            <person name="Alvarado L."/>
            <person name="Berlin A."/>
            <person name="Chapman S.B."/>
            <person name="Chen Z."/>
            <person name="Freedman E."/>
            <person name="Gellesch M."/>
            <person name="Goldberg J."/>
            <person name="Griggs A."/>
            <person name="Gujja S."/>
            <person name="Heilman E.R."/>
            <person name="Heiman D."/>
            <person name="Hepburn T."/>
            <person name="Howarth C."/>
            <person name="Jen D."/>
            <person name="Larson L."/>
            <person name="Mehta T."/>
            <person name="Neiman D."/>
            <person name="Pearson M."/>
            <person name="Roberts A."/>
            <person name="Saif S."/>
            <person name="Shea T."/>
            <person name="Shenoy N."/>
            <person name="Sisk P."/>
            <person name="Stolte C."/>
            <person name="Sykes S."/>
            <person name="Walk T."/>
            <person name="White J."/>
            <person name="Yandava C."/>
            <person name="Haas B."/>
            <person name="Nusbaum C."/>
            <person name="Birren B."/>
        </authorList>
    </citation>
    <scope>NUCLEOTIDE SEQUENCE [LARGE SCALE GENOMIC DNA]</scope>
    <source>
        <strain evidence="4">ATCC 64411 / 73-15</strain>
    </source>
</reference>